<dbReference type="AlphaFoldDB" id="A0A2I2FWK8"/>
<dbReference type="InterPro" id="IPR001810">
    <property type="entry name" value="F-box_dom"/>
</dbReference>
<dbReference type="EMBL" id="MSFO01000008">
    <property type="protein sequence ID" value="PLB45029.1"/>
    <property type="molecule type" value="Genomic_DNA"/>
</dbReference>
<evidence type="ECO:0000313" key="2">
    <source>
        <dbReference type="EMBL" id="PLB45029.1"/>
    </source>
</evidence>
<dbReference type="OrthoDB" id="3140657at2759"/>
<dbReference type="SUPFAM" id="SSF81383">
    <property type="entry name" value="F-box domain"/>
    <property type="match status" value="1"/>
</dbReference>
<dbReference type="PROSITE" id="PS50181">
    <property type="entry name" value="FBOX"/>
    <property type="match status" value="1"/>
</dbReference>
<dbReference type="SUPFAM" id="SSF52047">
    <property type="entry name" value="RNI-like"/>
    <property type="match status" value="1"/>
</dbReference>
<comment type="caution">
    <text evidence="2">The sequence shown here is derived from an EMBL/GenBank/DDBJ whole genome shotgun (WGS) entry which is preliminary data.</text>
</comment>
<dbReference type="CDD" id="cd09917">
    <property type="entry name" value="F-box_SF"/>
    <property type="match status" value="1"/>
</dbReference>
<feature type="domain" description="F-box" evidence="1">
    <location>
        <begin position="1"/>
        <end position="46"/>
    </location>
</feature>
<proteinExistence type="predicted"/>
<accession>A0A2I2FWK8</accession>
<dbReference type="InterPro" id="IPR032675">
    <property type="entry name" value="LRR_dom_sf"/>
</dbReference>
<gene>
    <name evidence="2" type="ORF">P170DRAFT_415935</name>
</gene>
<name>A0A2I2FWK8_9EURO</name>
<sequence>MTDILSLPNEIIHRIAYYADRDSLLSLRLVCRVLSVASKQWLFRSTCVVPTDESCERLENILDDSTLASCITKVYLDTTKWDHKIEIDEYDNDEEEEIFLPRRFSKFFDRLKELPRLQGVVLRFAHECYGQESLDSLDYCDQEPPFRHSVMKSFMKALASLPQPIRELGIRDLQNINETDEEVFRDIKKVLAGLHTLRLNVTNEHSEGNGENDLEQDEPHKFFPELSSFWLQPTLANLQHLTIYSSNYFGFYPKFDPRKLHFPHLKTLALGNHAFVHDSQLSWILSHADTLTELYLDDCPILYEVSIYDKERTFLDPACFISVEGLGDKGHSKYEKRWYDYFNAFKDGLSHLRHFRFGHCPHWWEDDSTPFEQEQFIQVNLPEDRYMVFSDGLGPTPYTKATHYYDGPDGERPDCFNEDKKALEKLCAKLGQEIEEDEW</sequence>
<reference evidence="2 3" key="1">
    <citation type="submission" date="2016-12" db="EMBL/GenBank/DDBJ databases">
        <title>The genomes of Aspergillus section Nigri reveals drivers in fungal speciation.</title>
        <authorList>
            <consortium name="DOE Joint Genome Institute"/>
            <person name="Vesth T.C."/>
            <person name="Nybo J."/>
            <person name="Theobald S."/>
            <person name="Brandl J."/>
            <person name="Frisvad J.C."/>
            <person name="Nielsen K.F."/>
            <person name="Lyhne E.K."/>
            <person name="Kogle M.E."/>
            <person name="Kuo A."/>
            <person name="Riley R."/>
            <person name="Clum A."/>
            <person name="Nolan M."/>
            <person name="Lipzen A."/>
            <person name="Salamov A."/>
            <person name="Henrissat B."/>
            <person name="Wiebenga A."/>
            <person name="De Vries R.P."/>
            <person name="Grigoriev I.V."/>
            <person name="Mortensen U.H."/>
            <person name="Andersen M.R."/>
            <person name="Baker S.E."/>
        </authorList>
    </citation>
    <scope>NUCLEOTIDE SEQUENCE [LARGE SCALE GENOMIC DNA]</scope>
    <source>
        <strain evidence="2 3">IBT 23096</strain>
    </source>
</reference>
<dbReference type="GeneID" id="36554793"/>
<protein>
    <recommendedName>
        <fullName evidence="1">F-box domain-containing protein</fullName>
    </recommendedName>
</protein>
<organism evidence="2 3">
    <name type="scientific">Aspergillus steynii IBT 23096</name>
    <dbReference type="NCBI Taxonomy" id="1392250"/>
    <lineage>
        <taxon>Eukaryota</taxon>
        <taxon>Fungi</taxon>
        <taxon>Dikarya</taxon>
        <taxon>Ascomycota</taxon>
        <taxon>Pezizomycotina</taxon>
        <taxon>Eurotiomycetes</taxon>
        <taxon>Eurotiomycetidae</taxon>
        <taxon>Eurotiales</taxon>
        <taxon>Aspergillaceae</taxon>
        <taxon>Aspergillus</taxon>
        <taxon>Aspergillus subgen. Circumdati</taxon>
    </lineage>
</organism>
<evidence type="ECO:0000313" key="3">
    <source>
        <dbReference type="Proteomes" id="UP000234275"/>
    </source>
</evidence>
<dbReference type="RefSeq" id="XP_024700331.1">
    <property type="nucleotide sequence ID" value="XM_024847094.1"/>
</dbReference>
<dbReference type="VEuPathDB" id="FungiDB:P170DRAFT_415935"/>
<dbReference type="PANTHER" id="PTHR42057:SF2">
    <property type="entry name" value="F-BOX DOMAIN PROTEIN (AFU_ORTHOLOGUE AFUA_4G00200)-RELATED"/>
    <property type="match status" value="1"/>
</dbReference>
<dbReference type="InterPro" id="IPR036047">
    <property type="entry name" value="F-box-like_dom_sf"/>
</dbReference>
<dbReference type="Gene3D" id="3.80.10.10">
    <property type="entry name" value="Ribonuclease Inhibitor"/>
    <property type="match status" value="1"/>
</dbReference>
<dbReference type="PANTHER" id="PTHR42057">
    <property type="entry name" value="F-BOX DOMAIN PROTEIN (AFU_ORTHOLOGUE AFUA_4G00200)"/>
    <property type="match status" value="1"/>
</dbReference>
<dbReference type="Proteomes" id="UP000234275">
    <property type="component" value="Unassembled WGS sequence"/>
</dbReference>
<keyword evidence="3" id="KW-1185">Reference proteome</keyword>
<evidence type="ECO:0000259" key="1">
    <source>
        <dbReference type="PROSITE" id="PS50181"/>
    </source>
</evidence>